<name>A0A934PL22_9FLAO</name>
<comment type="caution">
    <text evidence="3">The sequence shown here is derived from an EMBL/GenBank/DDBJ whole genome shotgun (WGS) entry which is preliminary data.</text>
</comment>
<gene>
    <name evidence="3" type="ORF">I5M07_09815</name>
</gene>
<protein>
    <submittedName>
        <fullName evidence="3">Universal stress protein</fullName>
    </submittedName>
</protein>
<proteinExistence type="inferred from homology"/>
<dbReference type="Pfam" id="PF00582">
    <property type="entry name" value="Usp"/>
    <property type="match status" value="1"/>
</dbReference>
<dbReference type="SUPFAM" id="SSF52402">
    <property type="entry name" value="Adenine nucleotide alpha hydrolases-like"/>
    <property type="match status" value="1"/>
</dbReference>
<evidence type="ECO:0000259" key="2">
    <source>
        <dbReference type="Pfam" id="PF00582"/>
    </source>
</evidence>
<evidence type="ECO:0000313" key="4">
    <source>
        <dbReference type="Proteomes" id="UP000609172"/>
    </source>
</evidence>
<dbReference type="EMBL" id="JAEHFV010000003">
    <property type="protein sequence ID" value="MBK0370137.1"/>
    <property type="molecule type" value="Genomic_DNA"/>
</dbReference>
<dbReference type="InterPro" id="IPR006016">
    <property type="entry name" value="UspA"/>
</dbReference>
<feature type="domain" description="UspA" evidence="2">
    <location>
        <begin position="149"/>
        <end position="279"/>
    </location>
</feature>
<organism evidence="3 4">
    <name type="scientific">Flavobacterium agrisoli</name>
    <dbReference type="NCBI Taxonomy" id="2793066"/>
    <lineage>
        <taxon>Bacteria</taxon>
        <taxon>Pseudomonadati</taxon>
        <taxon>Bacteroidota</taxon>
        <taxon>Flavobacteriia</taxon>
        <taxon>Flavobacteriales</taxon>
        <taxon>Flavobacteriaceae</taxon>
        <taxon>Flavobacterium</taxon>
    </lineage>
</organism>
<dbReference type="PANTHER" id="PTHR46268:SF6">
    <property type="entry name" value="UNIVERSAL STRESS PROTEIN UP12"/>
    <property type="match status" value="1"/>
</dbReference>
<dbReference type="Proteomes" id="UP000609172">
    <property type="component" value="Unassembled WGS sequence"/>
</dbReference>
<dbReference type="InterPro" id="IPR014729">
    <property type="entry name" value="Rossmann-like_a/b/a_fold"/>
</dbReference>
<dbReference type="AlphaFoldDB" id="A0A934PL22"/>
<dbReference type="PANTHER" id="PTHR46268">
    <property type="entry name" value="STRESS RESPONSE PROTEIN NHAX"/>
    <property type="match status" value="1"/>
</dbReference>
<reference evidence="3" key="1">
    <citation type="submission" date="2020-12" db="EMBL/GenBank/DDBJ databases">
        <title>Bacterial novel species Flavobacterium sp. SE-1-e isolated from soil.</title>
        <authorList>
            <person name="Jung H.-Y."/>
        </authorList>
    </citation>
    <scope>NUCLEOTIDE SEQUENCE</scope>
    <source>
        <strain evidence="3">SE-1-e</strain>
    </source>
</reference>
<dbReference type="RefSeq" id="WP_200106260.1">
    <property type="nucleotide sequence ID" value="NZ_JAEHFV010000003.1"/>
</dbReference>
<dbReference type="CDD" id="cd00293">
    <property type="entry name" value="USP-like"/>
    <property type="match status" value="1"/>
</dbReference>
<dbReference type="Gene3D" id="3.40.50.620">
    <property type="entry name" value="HUPs"/>
    <property type="match status" value="2"/>
</dbReference>
<evidence type="ECO:0000313" key="3">
    <source>
        <dbReference type="EMBL" id="MBK0370137.1"/>
    </source>
</evidence>
<sequence>MTLSQTDAISILVGLDLSEIDESIIIYTNEISKIVAPIKITFLHNIRVSELPKDFLTLEKMERLKQKITAKIESDIKKIGCDFEHTVVIETASFSEIAFKNLIKKDPHNLLILGNKQFLEGSGGLSQKLIRLLPCTTLLVPETATHPIEKILYGFDFSKHTDALIRWGKKLNVNEQNQTIKHQAIYVSKYDGNFSPFISDKEIQHALQKEEQKKVAVWNNQFEGIFDFKIIKSDDKSIATVLLLEAQKQKANLLIIGKQGTSSITDLFLGSTANNLIQKPTNTALLFIKTK</sequence>
<accession>A0A934PL22</accession>
<keyword evidence="4" id="KW-1185">Reference proteome</keyword>
<comment type="similarity">
    <text evidence="1">Belongs to the universal stress protein A family.</text>
</comment>
<evidence type="ECO:0000256" key="1">
    <source>
        <dbReference type="ARBA" id="ARBA00008791"/>
    </source>
</evidence>